<accession>A0A6N9T3D8</accession>
<feature type="transmembrane region" description="Helical" evidence="1">
    <location>
        <begin position="102"/>
        <end position="121"/>
    </location>
</feature>
<keyword evidence="1" id="KW-0812">Transmembrane</keyword>
<dbReference type="EMBL" id="JAAAMG010000012">
    <property type="protein sequence ID" value="NDW05751.1"/>
    <property type="molecule type" value="Genomic_DNA"/>
</dbReference>
<protein>
    <submittedName>
        <fullName evidence="2">DUF2214 domain-containing protein</fullName>
    </submittedName>
</protein>
<name>A0A6N9T3D8_9HYPH</name>
<evidence type="ECO:0000313" key="2">
    <source>
        <dbReference type="EMBL" id="NDW05751.1"/>
    </source>
</evidence>
<evidence type="ECO:0000256" key="1">
    <source>
        <dbReference type="SAM" id="Phobius"/>
    </source>
</evidence>
<reference evidence="2 3" key="1">
    <citation type="submission" date="2020-01" db="EMBL/GenBank/DDBJ databases">
        <title>Jiella pacifica sp. nov.</title>
        <authorList>
            <person name="Xue Z."/>
            <person name="Zhu S."/>
            <person name="Chen J."/>
            <person name="Yang J."/>
        </authorList>
    </citation>
    <scope>NUCLEOTIDE SEQUENCE [LARGE SCALE GENOMIC DNA]</scope>
    <source>
        <strain evidence="2 3">40Bstr34</strain>
    </source>
</reference>
<proteinExistence type="predicted"/>
<feature type="transmembrane region" description="Helical" evidence="1">
    <location>
        <begin position="133"/>
        <end position="156"/>
    </location>
</feature>
<feature type="transmembrane region" description="Helical" evidence="1">
    <location>
        <begin position="69"/>
        <end position="90"/>
    </location>
</feature>
<dbReference type="Proteomes" id="UP000469011">
    <property type="component" value="Unassembled WGS sequence"/>
</dbReference>
<evidence type="ECO:0000313" key="3">
    <source>
        <dbReference type="Proteomes" id="UP000469011"/>
    </source>
</evidence>
<keyword evidence="1" id="KW-1133">Transmembrane helix</keyword>
<organism evidence="2 3">
    <name type="scientific">Jiella pacifica</name>
    <dbReference type="NCBI Taxonomy" id="2696469"/>
    <lineage>
        <taxon>Bacteria</taxon>
        <taxon>Pseudomonadati</taxon>
        <taxon>Pseudomonadota</taxon>
        <taxon>Alphaproteobacteria</taxon>
        <taxon>Hyphomicrobiales</taxon>
        <taxon>Aurantimonadaceae</taxon>
        <taxon>Jiella</taxon>
    </lineage>
</organism>
<gene>
    <name evidence="2" type="ORF">GTK09_15100</name>
</gene>
<dbReference type="AlphaFoldDB" id="A0A6N9T3D8"/>
<keyword evidence="3" id="KW-1185">Reference proteome</keyword>
<comment type="caution">
    <text evidence="2">The sequence shown here is derived from an EMBL/GenBank/DDBJ whole genome shotgun (WGS) entry which is preliminary data.</text>
</comment>
<dbReference type="RefSeq" id="WP_163464008.1">
    <property type="nucleotide sequence ID" value="NZ_JAAAMG010000012.1"/>
</dbReference>
<feature type="transmembrane region" description="Helical" evidence="1">
    <location>
        <begin position="27"/>
        <end position="49"/>
    </location>
</feature>
<keyword evidence="1" id="KW-0472">Membrane</keyword>
<sequence length="159" mass="16523">MLEDFLGLIANSWPAQALKTSRSLYPLVNAAHILAFATLYGSIATLDLAVLTKARGEYLAPLARLVPRVAGAALCAAIATGLILFSVQPFDYAENPAFRAKLLMVVAGLLHAGALHATPGFRELQATGTASATLAISAAISLAIWTAAIVAGRFIAFMG</sequence>